<evidence type="ECO:0000256" key="6">
    <source>
        <dbReference type="SAM" id="Phobius"/>
    </source>
</evidence>
<keyword evidence="4 6" id="KW-1133">Transmembrane helix</keyword>
<dbReference type="GO" id="GO:0005886">
    <property type="term" value="C:plasma membrane"/>
    <property type="evidence" value="ECO:0007669"/>
    <property type="project" value="UniProtKB-SubCell"/>
</dbReference>
<dbReference type="PANTHER" id="PTHR32196">
    <property type="entry name" value="ABC TRANSPORTER PERMEASE PROTEIN YPHD-RELATED-RELATED"/>
    <property type="match status" value="1"/>
</dbReference>
<feature type="non-terminal residue" evidence="7">
    <location>
        <position position="1"/>
    </location>
</feature>
<dbReference type="InterPro" id="IPR001851">
    <property type="entry name" value="ABC_transp_permease"/>
</dbReference>
<accession>A0A382Q5G3</accession>
<dbReference type="PANTHER" id="PTHR32196:SF72">
    <property type="entry name" value="RIBOSE IMPORT PERMEASE PROTEIN RBSC"/>
    <property type="match status" value="1"/>
</dbReference>
<feature type="transmembrane region" description="Helical" evidence="6">
    <location>
        <begin position="37"/>
        <end position="59"/>
    </location>
</feature>
<protein>
    <recommendedName>
        <fullName evidence="8">Ribose ABC transporter permease</fullName>
    </recommendedName>
</protein>
<evidence type="ECO:0000256" key="3">
    <source>
        <dbReference type="ARBA" id="ARBA00022692"/>
    </source>
</evidence>
<dbReference type="CDD" id="cd06579">
    <property type="entry name" value="TM_PBP1_transp_AraH_like"/>
    <property type="match status" value="1"/>
</dbReference>
<dbReference type="AlphaFoldDB" id="A0A382Q5G3"/>
<evidence type="ECO:0000256" key="1">
    <source>
        <dbReference type="ARBA" id="ARBA00004651"/>
    </source>
</evidence>
<evidence type="ECO:0000256" key="5">
    <source>
        <dbReference type="ARBA" id="ARBA00023136"/>
    </source>
</evidence>
<evidence type="ECO:0000313" key="7">
    <source>
        <dbReference type="EMBL" id="SVC80843.1"/>
    </source>
</evidence>
<evidence type="ECO:0000256" key="4">
    <source>
        <dbReference type="ARBA" id="ARBA00022989"/>
    </source>
</evidence>
<evidence type="ECO:0000256" key="2">
    <source>
        <dbReference type="ARBA" id="ARBA00022475"/>
    </source>
</evidence>
<dbReference type="EMBL" id="UINC01112129">
    <property type="protein sequence ID" value="SVC80843.1"/>
    <property type="molecule type" value="Genomic_DNA"/>
</dbReference>
<sequence>ILTAGIDLSVGSIIAITGAIAAGLIKSGTHVPVIDAYLSYTVFGGCIAAIFTGSMLGMFNGIAITKFKVPPFIATLAMLTIARGLCLLWTNGFPITGLGDAFSFIGTGWFFGIPMPVWISAIIVAIAILITKRTRFGRYVYAVGGNENASRLSGLDVNRIKVIVYTISGALSAVGGLLITSKLNSAAPTAGTGYELDSIAAVVIGGTSLDGGKGSVFGTVQGALIIGVLNNGLVLLGVSPFWKQVIKGCVILTAVIIDKWNSKD</sequence>
<dbReference type="GO" id="GO:0022857">
    <property type="term" value="F:transmembrane transporter activity"/>
    <property type="evidence" value="ECO:0007669"/>
    <property type="project" value="InterPro"/>
</dbReference>
<name>A0A382Q5G3_9ZZZZ</name>
<feature type="transmembrane region" description="Helical" evidence="6">
    <location>
        <begin position="216"/>
        <end position="238"/>
    </location>
</feature>
<feature type="transmembrane region" description="Helical" evidence="6">
    <location>
        <begin position="162"/>
        <end position="179"/>
    </location>
</feature>
<dbReference type="Pfam" id="PF02653">
    <property type="entry name" value="BPD_transp_2"/>
    <property type="match status" value="1"/>
</dbReference>
<feature type="transmembrane region" description="Helical" evidence="6">
    <location>
        <begin position="7"/>
        <end position="25"/>
    </location>
</feature>
<comment type="subcellular location">
    <subcellularLocation>
        <location evidence="1">Cell membrane</location>
        <topology evidence="1">Multi-pass membrane protein</topology>
    </subcellularLocation>
</comment>
<feature type="transmembrane region" description="Helical" evidence="6">
    <location>
        <begin position="71"/>
        <end position="90"/>
    </location>
</feature>
<feature type="transmembrane region" description="Helical" evidence="6">
    <location>
        <begin position="110"/>
        <end position="130"/>
    </location>
</feature>
<evidence type="ECO:0008006" key="8">
    <source>
        <dbReference type="Google" id="ProtNLM"/>
    </source>
</evidence>
<keyword evidence="3 6" id="KW-0812">Transmembrane</keyword>
<organism evidence="7">
    <name type="scientific">marine metagenome</name>
    <dbReference type="NCBI Taxonomy" id="408172"/>
    <lineage>
        <taxon>unclassified sequences</taxon>
        <taxon>metagenomes</taxon>
        <taxon>ecological metagenomes</taxon>
    </lineage>
</organism>
<keyword evidence="5 6" id="KW-0472">Membrane</keyword>
<gene>
    <name evidence="7" type="ORF">METZ01_LOCUS333697</name>
</gene>
<reference evidence="7" key="1">
    <citation type="submission" date="2018-05" db="EMBL/GenBank/DDBJ databases">
        <authorList>
            <person name="Lanie J.A."/>
            <person name="Ng W.-L."/>
            <person name="Kazmierczak K.M."/>
            <person name="Andrzejewski T.M."/>
            <person name="Davidsen T.M."/>
            <person name="Wayne K.J."/>
            <person name="Tettelin H."/>
            <person name="Glass J.I."/>
            <person name="Rusch D."/>
            <person name="Podicherti R."/>
            <person name="Tsui H.-C.T."/>
            <person name="Winkler M.E."/>
        </authorList>
    </citation>
    <scope>NUCLEOTIDE SEQUENCE</scope>
</reference>
<keyword evidence="2" id="KW-1003">Cell membrane</keyword>
<proteinExistence type="predicted"/>